<dbReference type="Proteomes" id="UP000242263">
    <property type="component" value="Unassembled WGS sequence"/>
</dbReference>
<evidence type="ECO:0000313" key="6">
    <source>
        <dbReference type="EMBL" id="PKZ16315.1"/>
    </source>
</evidence>
<dbReference type="PROSITE" id="PS50076">
    <property type="entry name" value="DNAJ_2"/>
    <property type="match status" value="1"/>
</dbReference>
<dbReference type="InterPro" id="IPR001623">
    <property type="entry name" value="DnaJ_domain"/>
</dbReference>
<dbReference type="PANTHER" id="PTHR43096:SF54">
    <property type="entry name" value="CHAPERONE PROTEIN DNAJ 1"/>
    <property type="match status" value="1"/>
</dbReference>
<dbReference type="Pfam" id="PF00226">
    <property type="entry name" value="DnaJ"/>
    <property type="match status" value="1"/>
</dbReference>
<sequence>MAEQDWLGKDFYAVLGVSKDADDKEISKAFRKLARKYHPDSHPGDAAAEEKFKEISEAYEVLSNKTERQKYDAIRSFGAGGARFAGGSGAGGYEDIFGSMFGGMGSGHGGYSSMNFGGINLEDLMAQAQGGFGGNPYGQPRRSGFSSYNPYEPQPESVKGEDRKASVSLSFEKAVRGATVSLNIKGESFKTKVPAGIHDGQKIRVAGKGKPGTNGGAHGDLYLTVQVKDDPVFHMEGIDLVRSVPVTVAEAALGAKISVRDFAGEQVEVKVPSGSTTGTQVRVKKHGVKTKKATGDLIVRLDVQIPTKLGSDYKKAVKAFDEATADFSEEIAQQRLS</sequence>
<proteinExistence type="predicted"/>
<dbReference type="SMART" id="SM00271">
    <property type="entry name" value="DnaJ"/>
    <property type="match status" value="1"/>
</dbReference>
<dbReference type="RefSeq" id="WP_101541249.1">
    <property type="nucleotide sequence ID" value="NZ_PKGU01000001.1"/>
</dbReference>
<evidence type="ECO:0000256" key="2">
    <source>
        <dbReference type="ARBA" id="ARBA00023016"/>
    </source>
</evidence>
<dbReference type="PRINTS" id="PR00625">
    <property type="entry name" value="JDOMAIN"/>
</dbReference>
<evidence type="ECO:0000313" key="7">
    <source>
        <dbReference type="Proteomes" id="UP000242263"/>
    </source>
</evidence>
<dbReference type="CDD" id="cd06257">
    <property type="entry name" value="DnaJ"/>
    <property type="match status" value="1"/>
</dbReference>
<protein>
    <submittedName>
        <fullName evidence="6">Molecular chaperone DnaJ</fullName>
    </submittedName>
</protein>
<gene>
    <name evidence="6" type="ORF">CYJ32_02540</name>
</gene>
<organism evidence="6 7">
    <name type="scientific">Alloscardovia omnicolens</name>
    <dbReference type="NCBI Taxonomy" id="419015"/>
    <lineage>
        <taxon>Bacteria</taxon>
        <taxon>Bacillati</taxon>
        <taxon>Actinomycetota</taxon>
        <taxon>Actinomycetes</taxon>
        <taxon>Bifidobacteriales</taxon>
        <taxon>Bifidobacteriaceae</taxon>
        <taxon>Alloscardovia</taxon>
    </lineage>
</organism>
<comment type="caution">
    <text evidence="6">The sequence shown here is derived from an EMBL/GenBank/DDBJ whole genome shotgun (WGS) entry which is preliminary data.</text>
</comment>
<dbReference type="SUPFAM" id="SSF49493">
    <property type="entry name" value="HSP40/DnaJ peptide-binding domain"/>
    <property type="match status" value="2"/>
</dbReference>
<dbReference type="GO" id="GO:0042026">
    <property type="term" value="P:protein refolding"/>
    <property type="evidence" value="ECO:0007669"/>
    <property type="project" value="TreeGrafter"/>
</dbReference>
<evidence type="ECO:0000259" key="5">
    <source>
        <dbReference type="PROSITE" id="PS50076"/>
    </source>
</evidence>
<feature type="region of interest" description="Disordered" evidence="4">
    <location>
        <begin position="139"/>
        <end position="163"/>
    </location>
</feature>
<keyword evidence="3" id="KW-0143">Chaperone</keyword>
<dbReference type="CDD" id="cd10747">
    <property type="entry name" value="DnaJ_C"/>
    <property type="match status" value="1"/>
</dbReference>
<dbReference type="InterPro" id="IPR002939">
    <property type="entry name" value="DnaJ_C"/>
</dbReference>
<dbReference type="Gene3D" id="1.10.287.110">
    <property type="entry name" value="DnaJ domain"/>
    <property type="match status" value="1"/>
</dbReference>
<dbReference type="PROSITE" id="PS00636">
    <property type="entry name" value="DNAJ_1"/>
    <property type="match status" value="1"/>
</dbReference>
<evidence type="ECO:0000256" key="4">
    <source>
        <dbReference type="SAM" id="MobiDB-lite"/>
    </source>
</evidence>
<dbReference type="InterPro" id="IPR018253">
    <property type="entry name" value="DnaJ_domain_CS"/>
</dbReference>
<reference evidence="6 7" key="1">
    <citation type="submission" date="2017-12" db="EMBL/GenBank/DDBJ databases">
        <title>Phylogenetic diversity of female urinary microbiome.</title>
        <authorList>
            <person name="Thomas-White K."/>
            <person name="Wolfe A.J."/>
        </authorList>
    </citation>
    <scope>NUCLEOTIDE SEQUENCE [LARGE SCALE GENOMIC DNA]</scope>
    <source>
        <strain evidence="6 7">UMB0064</strain>
    </source>
</reference>
<keyword evidence="2" id="KW-0346">Stress response</keyword>
<dbReference type="FunFam" id="2.60.260.20:FF:000013">
    <property type="entry name" value="DnaJ subfamily B member 11"/>
    <property type="match status" value="1"/>
</dbReference>
<keyword evidence="1" id="KW-0235">DNA replication</keyword>
<dbReference type="GO" id="GO:0005737">
    <property type="term" value="C:cytoplasm"/>
    <property type="evidence" value="ECO:0007669"/>
    <property type="project" value="TreeGrafter"/>
</dbReference>
<dbReference type="GO" id="GO:0051082">
    <property type="term" value="F:unfolded protein binding"/>
    <property type="evidence" value="ECO:0007669"/>
    <property type="project" value="InterPro"/>
</dbReference>
<dbReference type="AlphaFoldDB" id="A0A2I1M853"/>
<evidence type="ECO:0000256" key="3">
    <source>
        <dbReference type="ARBA" id="ARBA00023186"/>
    </source>
</evidence>
<dbReference type="SUPFAM" id="SSF46565">
    <property type="entry name" value="Chaperone J-domain"/>
    <property type="match status" value="1"/>
</dbReference>
<name>A0A2I1M853_9BIFI</name>
<dbReference type="InterPro" id="IPR036869">
    <property type="entry name" value="J_dom_sf"/>
</dbReference>
<dbReference type="InterPro" id="IPR008971">
    <property type="entry name" value="HSP40/DnaJ_pept-bd"/>
</dbReference>
<accession>A0A2I1M853</accession>
<evidence type="ECO:0000256" key="1">
    <source>
        <dbReference type="ARBA" id="ARBA00022705"/>
    </source>
</evidence>
<dbReference type="EMBL" id="PKGU01000001">
    <property type="protein sequence ID" value="PKZ16315.1"/>
    <property type="molecule type" value="Genomic_DNA"/>
</dbReference>
<dbReference type="PANTHER" id="PTHR43096">
    <property type="entry name" value="DNAJ HOMOLOG 1, MITOCHONDRIAL-RELATED"/>
    <property type="match status" value="1"/>
</dbReference>
<dbReference type="Gene3D" id="2.60.260.20">
    <property type="entry name" value="Urease metallochaperone UreE, N-terminal domain"/>
    <property type="match status" value="2"/>
</dbReference>
<dbReference type="Pfam" id="PF01556">
    <property type="entry name" value="DnaJ_C"/>
    <property type="match status" value="1"/>
</dbReference>
<feature type="domain" description="J" evidence="5">
    <location>
        <begin position="10"/>
        <end position="75"/>
    </location>
</feature>